<accession>A0AA35UPE7</accession>
<dbReference type="RefSeq" id="WP_289842873.1">
    <property type="nucleotide sequence ID" value="NZ_CATKSH010000012.1"/>
</dbReference>
<evidence type="ECO:0000313" key="3">
    <source>
        <dbReference type="Proteomes" id="UP001176960"/>
    </source>
</evidence>
<feature type="domain" description="DNA primase/polymerase bifunctional N-terminal" evidence="1">
    <location>
        <begin position="15"/>
        <end position="162"/>
    </location>
</feature>
<protein>
    <submittedName>
        <fullName evidence="2">Bifunctional DNA primase/polymerase</fullName>
    </submittedName>
</protein>
<dbReference type="Pfam" id="PF09250">
    <property type="entry name" value="Prim-Pol"/>
    <property type="match status" value="1"/>
</dbReference>
<dbReference type="EMBL" id="CATKSH010000012">
    <property type="protein sequence ID" value="CAI9121211.1"/>
    <property type="molecule type" value="Genomic_DNA"/>
</dbReference>
<dbReference type="SMART" id="SM00943">
    <property type="entry name" value="Prim-Pol"/>
    <property type="match status" value="1"/>
</dbReference>
<gene>
    <name evidence="2" type="ORF">LMG32879_002057</name>
</gene>
<keyword evidence="3" id="KW-1185">Reference proteome</keyword>
<dbReference type="SUPFAM" id="SSF56747">
    <property type="entry name" value="Prim-pol domain"/>
    <property type="match status" value="1"/>
</dbReference>
<reference evidence="2" key="1">
    <citation type="submission" date="2023-03" db="EMBL/GenBank/DDBJ databases">
        <authorList>
            <person name="Cleenwerck I."/>
        </authorList>
    </citation>
    <scope>NUCLEOTIDE SEQUENCE</scope>
    <source>
        <strain evidence="2">LMG 32879</strain>
    </source>
</reference>
<evidence type="ECO:0000313" key="2">
    <source>
        <dbReference type="EMBL" id="CAI9121211.1"/>
    </source>
</evidence>
<name>A0AA35UPE7_9PROT</name>
<proteinExistence type="predicted"/>
<evidence type="ECO:0000259" key="1">
    <source>
        <dbReference type="SMART" id="SM00943"/>
    </source>
</evidence>
<dbReference type="InterPro" id="IPR015330">
    <property type="entry name" value="DNA_primase/pol_bifunc_N"/>
</dbReference>
<dbReference type="AlphaFoldDB" id="A0AA35UPE7"/>
<dbReference type="Proteomes" id="UP001176960">
    <property type="component" value="Unassembled WGS sequence"/>
</dbReference>
<sequence>MSAALHYPSETALKAATLTKRGLGVFPCLPTKAPACPNGFKDAAKTERDTLDLWHRHYGPLIGVATGDASGICVLDLDLQHDPAHEWYDAHCVQLHGHRMHRTKSGGIHVVFRHREGIRNRARIGGVLGLDVRGEGGYVIWWPAAGLELIANVPPQPMPAWLVETIMPPPPPKADLAKIEDGLRNADRYVQGALRGAIRNVATAPEGARNDTLNAETYALGRFIPPGHLTASQIAEAMAAAALQAGLTQHEIERTIASALRARSMNG</sequence>
<organism evidence="2 3">
    <name type="scientific">Brytella acorum</name>
    <dbReference type="NCBI Taxonomy" id="2959299"/>
    <lineage>
        <taxon>Bacteria</taxon>
        <taxon>Pseudomonadati</taxon>
        <taxon>Pseudomonadota</taxon>
        <taxon>Alphaproteobacteria</taxon>
        <taxon>Acetobacterales</taxon>
        <taxon>Acetobacteraceae</taxon>
        <taxon>Brytella</taxon>
    </lineage>
</organism>
<comment type="caution">
    <text evidence="2">The sequence shown here is derived from an EMBL/GenBank/DDBJ whole genome shotgun (WGS) entry which is preliminary data.</text>
</comment>
<dbReference type="CDD" id="cd04859">
    <property type="entry name" value="Prim_Pol"/>
    <property type="match status" value="1"/>
</dbReference>